<dbReference type="InterPro" id="IPR050942">
    <property type="entry name" value="F-box_BR-signaling"/>
</dbReference>
<dbReference type="Proteomes" id="UP000026961">
    <property type="component" value="Chromosome 7"/>
</dbReference>
<reference evidence="3" key="2">
    <citation type="submission" date="2018-05" db="EMBL/GenBank/DDBJ databases">
        <title>OgluRS3 (Oryza glumaepatula Reference Sequence Version 3).</title>
        <authorList>
            <person name="Zhang J."/>
            <person name="Kudrna D."/>
            <person name="Lee S."/>
            <person name="Talag J."/>
            <person name="Welchert J."/>
            <person name="Wing R.A."/>
        </authorList>
    </citation>
    <scope>NUCLEOTIDE SEQUENCE [LARGE SCALE GENOMIC DNA]</scope>
</reference>
<dbReference type="InterPro" id="IPR005174">
    <property type="entry name" value="KIB1-4_b-propeller"/>
</dbReference>
<evidence type="ECO:0000313" key="4">
    <source>
        <dbReference type="Proteomes" id="UP000026961"/>
    </source>
</evidence>
<feature type="region of interest" description="Disordered" evidence="1">
    <location>
        <begin position="1"/>
        <end position="20"/>
    </location>
</feature>
<dbReference type="HOGENOM" id="CLU_543345_0_0_1"/>
<dbReference type="STRING" id="40148.A0A0E0AHJ6"/>
<dbReference type="Pfam" id="PF03478">
    <property type="entry name" value="Beta-prop_KIB1-4"/>
    <property type="match status" value="1"/>
</dbReference>
<dbReference type="Gramene" id="OGLUM07G07680.1">
    <property type="protein sequence ID" value="OGLUM07G07680.1"/>
    <property type="gene ID" value="OGLUM07G07680"/>
</dbReference>
<evidence type="ECO:0000259" key="2">
    <source>
        <dbReference type="Pfam" id="PF03478"/>
    </source>
</evidence>
<dbReference type="AlphaFoldDB" id="A0A0E0AHJ6"/>
<proteinExistence type="predicted"/>
<protein>
    <recommendedName>
        <fullName evidence="2">KIB1-4 beta-propeller domain-containing protein</fullName>
    </recommendedName>
</protein>
<accession>A0A0E0AHJ6</accession>
<dbReference type="PANTHER" id="PTHR44259">
    <property type="entry name" value="OS07G0183000 PROTEIN-RELATED"/>
    <property type="match status" value="1"/>
</dbReference>
<dbReference type="EnsemblPlants" id="OGLUM07G07680.1">
    <property type="protein sequence ID" value="OGLUM07G07680.1"/>
    <property type="gene ID" value="OGLUM07G07680"/>
</dbReference>
<name>A0A0E0AHJ6_9ORYZ</name>
<evidence type="ECO:0000256" key="1">
    <source>
        <dbReference type="SAM" id="MobiDB-lite"/>
    </source>
</evidence>
<sequence length="490" mass="54072">MAIEMGKRKRPVDDGGDSSEPELPADIIAHITGRLTSQVDFLNCRNVCPSWERALRGEARRLAAAVERVPWLLLAAKADGSYLGRRQAGDVAAVQLPGRHVRLGRREICLGCSSGWLVVANDFGYARLVNPLTAATAPLPPLWRLPYLDAAHGYDGCVGSFLYVDEHHRGGPGVAFSFDGLCDLVLLKAVVVDISDGGATVAVLYRREREFAMARTGQRSWRLVNNKLDGIVDMARHGDGKLYTVHLSGKVARWKFDCNVRRSPEILESVLVIDSPYHYVVKADNNVNAITMSREYEHDHRDRAGECCYLVGAPRGTLYLLKRVYKHKQVGSDGGGGGRTQRTTATFHVWHLTWASDGGMEWPATMDGAAIYHNLATFVSYTGAVCVGKRDADAVLAGGAVYFTEDAAGYAGAAMAEDFGVRRINIRRQKSRRITRMTRLDDESMKRIKDKLEDEESEEVKPLGRCMNWPPPFWFIPSLDDSLGAAPPGK</sequence>
<dbReference type="PANTHER" id="PTHR44259:SF91">
    <property type="entry name" value="OS01G0183800 PROTEIN"/>
    <property type="match status" value="1"/>
</dbReference>
<organism evidence="3">
    <name type="scientific">Oryza glumipatula</name>
    <dbReference type="NCBI Taxonomy" id="40148"/>
    <lineage>
        <taxon>Eukaryota</taxon>
        <taxon>Viridiplantae</taxon>
        <taxon>Streptophyta</taxon>
        <taxon>Embryophyta</taxon>
        <taxon>Tracheophyta</taxon>
        <taxon>Spermatophyta</taxon>
        <taxon>Magnoliopsida</taxon>
        <taxon>Liliopsida</taxon>
        <taxon>Poales</taxon>
        <taxon>Poaceae</taxon>
        <taxon>BOP clade</taxon>
        <taxon>Oryzoideae</taxon>
        <taxon>Oryzeae</taxon>
        <taxon>Oryzinae</taxon>
        <taxon>Oryza</taxon>
    </lineage>
</organism>
<keyword evidence="4" id="KW-1185">Reference proteome</keyword>
<evidence type="ECO:0000313" key="3">
    <source>
        <dbReference type="EnsemblPlants" id="OGLUM07G07680.1"/>
    </source>
</evidence>
<reference evidence="3" key="1">
    <citation type="submission" date="2015-04" db="UniProtKB">
        <authorList>
            <consortium name="EnsemblPlants"/>
        </authorList>
    </citation>
    <scope>IDENTIFICATION</scope>
</reference>
<feature type="domain" description="KIB1-4 beta-propeller" evidence="2">
    <location>
        <begin position="93"/>
        <end position="411"/>
    </location>
</feature>